<dbReference type="EMBL" id="JAWHQM010000021">
    <property type="protein sequence ID" value="KAK5631834.1"/>
    <property type="molecule type" value="Genomic_DNA"/>
</dbReference>
<name>A0AAN7V0R8_9PEZI</name>
<accession>A0AAN7V0R8</accession>
<comment type="caution">
    <text evidence="2">The sequence shown here is derived from an EMBL/GenBank/DDBJ whole genome shotgun (WGS) entry which is preliminary data.</text>
</comment>
<evidence type="ECO:0000313" key="2">
    <source>
        <dbReference type="EMBL" id="KAK5631834.1"/>
    </source>
</evidence>
<reference evidence="2 3" key="1">
    <citation type="submission" date="2023-10" db="EMBL/GenBank/DDBJ databases">
        <title>Draft genome sequence of Xylaria bambusicola isolate GMP-LS, the root and basal stem rot pathogen of sugarcane in Indonesia.</title>
        <authorList>
            <person name="Selvaraj P."/>
            <person name="Muralishankar V."/>
            <person name="Muruganantham S."/>
            <person name="Sp S."/>
            <person name="Haryani S."/>
            <person name="Lau K.J.X."/>
            <person name="Naqvi N.I."/>
        </authorList>
    </citation>
    <scope>NUCLEOTIDE SEQUENCE [LARGE SCALE GENOMIC DNA]</scope>
    <source>
        <strain evidence="2">GMP-LS</strain>
    </source>
</reference>
<proteinExistence type="predicted"/>
<keyword evidence="3" id="KW-1185">Reference proteome</keyword>
<dbReference type="Proteomes" id="UP001305414">
    <property type="component" value="Unassembled WGS sequence"/>
</dbReference>
<feature type="region of interest" description="Disordered" evidence="1">
    <location>
        <begin position="108"/>
        <end position="138"/>
    </location>
</feature>
<dbReference type="AlphaFoldDB" id="A0AAN7V0R8"/>
<sequence length="162" mass="16495">MSNLGSSGDGLGVPNLALPNILSIAREIMNRPITNIYQNSTQEMGAAPSDVLPANAVIVGNTTTASVTVNGDISIMPIIVDSTGTPLISGSPILTTQESPVVTLSLAADSPHSGDNDLVTPEPMATEESPQPIVDSAPPKITIETVRASTAAVVTTPVGRAQ</sequence>
<gene>
    <name evidence="2" type="ORF">RRF57_007548</name>
</gene>
<organism evidence="2 3">
    <name type="scientific">Xylaria bambusicola</name>
    <dbReference type="NCBI Taxonomy" id="326684"/>
    <lineage>
        <taxon>Eukaryota</taxon>
        <taxon>Fungi</taxon>
        <taxon>Dikarya</taxon>
        <taxon>Ascomycota</taxon>
        <taxon>Pezizomycotina</taxon>
        <taxon>Sordariomycetes</taxon>
        <taxon>Xylariomycetidae</taxon>
        <taxon>Xylariales</taxon>
        <taxon>Xylariaceae</taxon>
        <taxon>Xylaria</taxon>
    </lineage>
</organism>
<protein>
    <submittedName>
        <fullName evidence="2">Uncharacterized protein</fullName>
    </submittedName>
</protein>
<evidence type="ECO:0000256" key="1">
    <source>
        <dbReference type="SAM" id="MobiDB-lite"/>
    </source>
</evidence>
<evidence type="ECO:0000313" key="3">
    <source>
        <dbReference type="Proteomes" id="UP001305414"/>
    </source>
</evidence>